<dbReference type="Proteomes" id="UP000623467">
    <property type="component" value="Unassembled WGS sequence"/>
</dbReference>
<dbReference type="EMBL" id="JACAZH010000001">
    <property type="protein sequence ID" value="KAF7376673.1"/>
    <property type="molecule type" value="Genomic_DNA"/>
</dbReference>
<dbReference type="AlphaFoldDB" id="A0A8H6ZCY5"/>
<accession>A0A8H6ZCY5</accession>
<keyword evidence="2" id="KW-1185">Reference proteome</keyword>
<comment type="caution">
    <text evidence="1">The sequence shown here is derived from an EMBL/GenBank/DDBJ whole genome shotgun (WGS) entry which is preliminary data.</text>
</comment>
<proteinExistence type="predicted"/>
<sequence>MDAMYQNMNRVYEHKPLPKKLWNAGREISRLFFSGDRWNLSFTQVNPPVHRLSWDVLSEIFLWSLPSNGFQPLNTQGRISSEPLALSHVCNRWRDVAVSTPSLWSTIWVDRPREVHIAMVKLWIEYSRQCPLILYLRQSPLGQSPSTFMDAREHELTDKILLILAHQLHRWKRVTFLFTHDAQLSLLNLPDKPSAAPLLEHIHMSTKAWDADNKLAIERIMYSYASVQSVVVHEFLSQEFIRWESLTVLDASQLGCPTESHLSVLEHCASLRRADLRVTQDHVDSPFVRPTRRVHVPCLSSLTIQADRVDLAMFFDCLVLPALEGLVLRYSSTPRRSHDPHALERLVIRSSCVLKRFSLKDAIKGDAHHLSFLRSPHMASLLELYMQVDMTNNIIRFLTLASTEDEDGRPQILPNLQTISLRDMQGDHVDDLELYRMVVSRFPGPGLDRNGRYSGSLIRAYFHLRVKGHSTSPVLPLLVERCRERIDLRIFS</sequence>
<reference evidence="1" key="1">
    <citation type="submission" date="2020-05" db="EMBL/GenBank/DDBJ databases">
        <title>Mycena genomes resolve the evolution of fungal bioluminescence.</title>
        <authorList>
            <person name="Tsai I.J."/>
        </authorList>
    </citation>
    <scope>NUCLEOTIDE SEQUENCE</scope>
    <source>
        <strain evidence="1">160909Yilan</strain>
    </source>
</reference>
<evidence type="ECO:0000313" key="2">
    <source>
        <dbReference type="Proteomes" id="UP000623467"/>
    </source>
</evidence>
<gene>
    <name evidence="1" type="ORF">MSAN_00084300</name>
</gene>
<organism evidence="1 2">
    <name type="scientific">Mycena sanguinolenta</name>
    <dbReference type="NCBI Taxonomy" id="230812"/>
    <lineage>
        <taxon>Eukaryota</taxon>
        <taxon>Fungi</taxon>
        <taxon>Dikarya</taxon>
        <taxon>Basidiomycota</taxon>
        <taxon>Agaricomycotina</taxon>
        <taxon>Agaricomycetes</taxon>
        <taxon>Agaricomycetidae</taxon>
        <taxon>Agaricales</taxon>
        <taxon>Marasmiineae</taxon>
        <taxon>Mycenaceae</taxon>
        <taxon>Mycena</taxon>
    </lineage>
</organism>
<dbReference type="OrthoDB" id="3217549at2759"/>
<protein>
    <recommendedName>
        <fullName evidence="3">F-box domain-containing protein</fullName>
    </recommendedName>
</protein>
<evidence type="ECO:0000313" key="1">
    <source>
        <dbReference type="EMBL" id="KAF7376673.1"/>
    </source>
</evidence>
<evidence type="ECO:0008006" key="3">
    <source>
        <dbReference type="Google" id="ProtNLM"/>
    </source>
</evidence>
<name>A0A8H6ZCY5_9AGAR</name>